<dbReference type="AlphaFoldDB" id="A0A4U6VR65"/>
<accession>A0A4U6VR65</accession>
<keyword evidence="4" id="KW-1185">Reference proteome</keyword>
<evidence type="ECO:0000256" key="2">
    <source>
        <dbReference type="SAM" id="SignalP"/>
    </source>
</evidence>
<feature type="signal peptide" evidence="2">
    <location>
        <begin position="1"/>
        <end position="27"/>
    </location>
</feature>
<gene>
    <name evidence="3" type="ORF">SEVIR_2G161000v2</name>
</gene>
<dbReference type="Gramene" id="TKW32321">
    <property type="protein sequence ID" value="TKW32321"/>
    <property type="gene ID" value="SEVIR_2G161000v2"/>
</dbReference>
<reference evidence="3" key="1">
    <citation type="submission" date="2019-03" db="EMBL/GenBank/DDBJ databases">
        <title>WGS assembly of Setaria viridis.</title>
        <authorList>
            <person name="Huang P."/>
            <person name="Jenkins J."/>
            <person name="Grimwood J."/>
            <person name="Barry K."/>
            <person name="Healey A."/>
            <person name="Mamidi S."/>
            <person name="Sreedasyam A."/>
            <person name="Shu S."/>
            <person name="Feldman M."/>
            <person name="Wu J."/>
            <person name="Yu Y."/>
            <person name="Chen C."/>
            <person name="Johnson J."/>
            <person name="Rokhsar D."/>
            <person name="Baxter I."/>
            <person name="Schmutz J."/>
            <person name="Brutnell T."/>
            <person name="Kellogg E."/>
        </authorList>
    </citation>
    <scope>NUCLEOTIDE SEQUENCE [LARGE SCALE GENOMIC DNA]</scope>
</reference>
<feature type="chain" id="PRO_5020662078" evidence="2">
    <location>
        <begin position="28"/>
        <end position="99"/>
    </location>
</feature>
<dbReference type="EMBL" id="CM016553">
    <property type="protein sequence ID" value="TKW32321.1"/>
    <property type="molecule type" value="Genomic_DNA"/>
</dbReference>
<protein>
    <submittedName>
        <fullName evidence="3">Uncharacterized protein</fullName>
    </submittedName>
</protein>
<proteinExistence type="predicted"/>
<evidence type="ECO:0000313" key="3">
    <source>
        <dbReference type="EMBL" id="TKW32321.1"/>
    </source>
</evidence>
<name>A0A4U6VR65_SETVI</name>
<evidence type="ECO:0000256" key="1">
    <source>
        <dbReference type="SAM" id="MobiDB-lite"/>
    </source>
</evidence>
<organism evidence="3 4">
    <name type="scientific">Setaria viridis</name>
    <name type="common">Green bristlegrass</name>
    <name type="synonym">Setaria italica subsp. viridis</name>
    <dbReference type="NCBI Taxonomy" id="4556"/>
    <lineage>
        <taxon>Eukaryota</taxon>
        <taxon>Viridiplantae</taxon>
        <taxon>Streptophyta</taxon>
        <taxon>Embryophyta</taxon>
        <taxon>Tracheophyta</taxon>
        <taxon>Spermatophyta</taxon>
        <taxon>Magnoliopsida</taxon>
        <taxon>Liliopsida</taxon>
        <taxon>Poales</taxon>
        <taxon>Poaceae</taxon>
        <taxon>PACMAD clade</taxon>
        <taxon>Panicoideae</taxon>
        <taxon>Panicodae</taxon>
        <taxon>Paniceae</taxon>
        <taxon>Cenchrinae</taxon>
        <taxon>Setaria</taxon>
    </lineage>
</organism>
<evidence type="ECO:0000313" key="4">
    <source>
        <dbReference type="Proteomes" id="UP000298652"/>
    </source>
</evidence>
<feature type="region of interest" description="Disordered" evidence="1">
    <location>
        <begin position="80"/>
        <end position="99"/>
    </location>
</feature>
<sequence>MVIVILIIMRWRFPTLLLNGLLKLLHSLHQLTHLFTHLLKLLSRNSMGKRVFITSHVSNKETKNNRTMNMWNHSLTTYKTSSFSPSKEQEPWLQSVVEE</sequence>
<keyword evidence="2" id="KW-0732">Signal</keyword>
<dbReference type="Proteomes" id="UP000298652">
    <property type="component" value="Chromosome 2"/>
</dbReference>